<comment type="caution">
    <text evidence="1">The sequence shown here is derived from an EMBL/GenBank/DDBJ whole genome shotgun (WGS) entry which is preliminary data.</text>
</comment>
<protein>
    <submittedName>
        <fullName evidence="1">Uncharacterized protein</fullName>
    </submittedName>
</protein>
<accession>A0A0F9L8U6</accession>
<evidence type="ECO:0000313" key="1">
    <source>
        <dbReference type="EMBL" id="KKM60420.1"/>
    </source>
</evidence>
<dbReference type="AlphaFoldDB" id="A0A0F9L8U6"/>
<proteinExistence type="predicted"/>
<name>A0A0F9L8U6_9ZZZZ</name>
<organism evidence="1">
    <name type="scientific">marine sediment metagenome</name>
    <dbReference type="NCBI Taxonomy" id="412755"/>
    <lineage>
        <taxon>unclassified sequences</taxon>
        <taxon>metagenomes</taxon>
        <taxon>ecological metagenomes</taxon>
    </lineage>
</organism>
<sequence length="90" mass="9972">MSELSNRIWLIAVKDKTTGVVLQGTLEADSEIEARDKITLTLERMFLGAQRVDFDRVPEGLLAVFQAMHETIQLNDLSIAGYHIGGVEEG</sequence>
<dbReference type="EMBL" id="LAZR01011681">
    <property type="protein sequence ID" value="KKM60420.1"/>
    <property type="molecule type" value="Genomic_DNA"/>
</dbReference>
<gene>
    <name evidence="1" type="ORF">LCGC14_1541930</name>
</gene>
<reference evidence="1" key="1">
    <citation type="journal article" date="2015" name="Nature">
        <title>Complex archaea that bridge the gap between prokaryotes and eukaryotes.</title>
        <authorList>
            <person name="Spang A."/>
            <person name="Saw J.H."/>
            <person name="Jorgensen S.L."/>
            <person name="Zaremba-Niedzwiedzka K."/>
            <person name="Martijn J."/>
            <person name="Lind A.E."/>
            <person name="van Eijk R."/>
            <person name="Schleper C."/>
            <person name="Guy L."/>
            <person name="Ettema T.J."/>
        </authorList>
    </citation>
    <scope>NUCLEOTIDE SEQUENCE</scope>
</reference>
<feature type="non-terminal residue" evidence="1">
    <location>
        <position position="90"/>
    </location>
</feature>